<comment type="caution">
    <text evidence="13">The sequence shown here is derived from an EMBL/GenBank/DDBJ whole genome shotgun (WGS) entry which is preliminary data.</text>
</comment>
<evidence type="ECO:0000256" key="9">
    <source>
        <dbReference type="PIRSR" id="PIRSR037736-1"/>
    </source>
</evidence>
<evidence type="ECO:0000313" key="13">
    <source>
        <dbReference type="EMBL" id="ESW97264.1"/>
    </source>
</evidence>
<name>W1QA40_OGAPD</name>
<evidence type="ECO:0000256" key="11">
    <source>
        <dbReference type="SAM" id="MobiDB-lite"/>
    </source>
</evidence>
<dbReference type="CDD" id="cd02968">
    <property type="entry name" value="SCO"/>
    <property type="match status" value="1"/>
</dbReference>
<dbReference type="InterPro" id="IPR017276">
    <property type="entry name" value="Synth_of_cyt-c-oxidase_Sco1/2"/>
</dbReference>
<dbReference type="SUPFAM" id="SSF52833">
    <property type="entry name" value="Thioredoxin-like"/>
    <property type="match status" value="1"/>
</dbReference>
<dbReference type="GeneID" id="25770830"/>
<sequence>MSLNELKPNDPKPEEEAPKKRKPLSRLPVGGPDYSKQTLKKNPIEFMTWKAVVVFVIFGSALTYVFTSEKEKLKLRREAEQNRGVGKPLIGGPFNLIDTEGKPFTQENLKGKFSIIYFGFTHCPDICPDELDKLGLILDGLKSKYNIELQPIFITCDPARDSPEVVKEYLKDFHPSIIGLTGDYDEIKKCCKNYRVYFSTPRNVKPGQDYLVDHSIFFYFMDPEGEFIDVLGRQYDAEEAIDKIKSNISVYQPRAEREKAKAGWLGFLYK</sequence>
<evidence type="ECO:0000256" key="5">
    <source>
        <dbReference type="ARBA" id="ARBA00023008"/>
    </source>
</evidence>
<evidence type="ECO:0000256" key="10">
    <source>
        <dbReference type="PIRSR" id="PIRSR603782-2"/>
    </source>
</evidence>
<keyword evidence="12" id="KW-1133">Transmembrane helix</keyword>
<dbReference type="PANTHER" id="PTHR12151">
    <property type="entry name" value="ELECTRON TRANSPORT PROTIN SCO1/SENC FAMILY MEMBER"/>
    <property type="match status" value="1"/>
</dbReference>
<feature type="disulfide bond" description="Redox-active" evidence="10">
    <location>
        <begin position="123"/>
        <end position="127"/>
    </location>
</feature>
<evidence type="ECO:0000256" key="6">
    <source>
        <dbReference type="ARBA" id="ARBA00023128"/>
    </source>
</evidence>
<dbReference type="FunFam" id="3.40.30.10:FF:000013">
    <property type="entry name" value="Blast:Protein SCO1 homolog, mitochondrial"/>
    <property type="match status" value="1"/>
</dbReference>
<dbReference type="OrthoDB" id="270009at2759"/>
<dbReference type="GO" id="GO:0045454">
    <property type="term" value="P:cell redox homeostasis"/>
    <property type="evidence" value="ECO:0007669"/>
    <property type="project" value="UniProtKB-ARBA"/>
</dbReference>
<dbReference type="AlphaFoldDB" id="W1QA40"/>
<dbReference type="HOGENOM" id="CLU_050131_0_1_1"/>
<keyword evidence="3 9" id="KW-0479">Metal-binding</keyword>
<dbReference type="RefSeq" id="XP_013933349.1">
    <property type="nucleotide sequence ID" value="XM_014077874.1"/>
</dbReference>
<evidence type="ECO:0000256" key="7">
    <source>
        <dbReference type="ARBA" id="ARBA00023136"/>
    </source>
</evidence>
<keyword evidence="7 12" id="KW-0472">Membrane</keyword>
<protein>
    <submittedName>
        <fullName evidence="13">Protein SCO1, mitochondrial</fullName>
    </submittedName>
</protein>
<comment type="similarity">
    <text evidence="2 8">Belongs to the SCO1/2 family.</text>
</comment>
<keyword evidence="12" id="KW-0812">Transmembrane</keyword>
<feature type="binding site" evidence="9">
    <location>
        <position position="127"/>
    </location>
    <ligand>
        <name>Cu cation</name>
        <dbReference type="ChEBI" id="CHEBI:23378"/>
    </ligand>
</feature>
<feature type="region of interest" description="Disordered" evidence="11">
    <location>
        <begin position="1"/>
        <end position="34"/>
    </location>
</feature>
<keyword evidence="5 9" id="KW-0186">Copper</keyword>
<feature type="compositionally biased region" description="Basic and acidic residues" evidence="11">
    <location>
        <begin position="7"/>
        <end position="18"/>
    </location>
</feature>
<evidence type="ECO:0000256" key="4">
    <source>
        <dbReference type="ARBA" id="ARBA00022792"/>
    </source>
</evidence>
<dbReference type="GO" id="GO:0005743">
    <property type="term" value="C:mitochondrial inner membrane"/>
    <property type="evidence" value="ECO:0007669"/>
    <property type="project" value="UniProtKB-SubCell"/>
</dbReference>
<keyword evidence="6 8" id="KW-0496">Mitochondrion</keyword>
<dbReference type="PIRSF" id="PIRSF037736">
    <property type="entry name" value="SCO1"/>
    <property type="match status" value="1"/>
</dbReference>
<gene>
    <name evidence="13" type="ORF">HPODL_01367</name>
</gene>
<dbReference type="Proteomes" id="UP000008673">
    <property type="component" value="Unassembled WGS sequence"/>
</dbReference>
<comment type="subcellular location">
    <subcellularLocation>
        <location evidence="1 8">Mitochondrion inner membrane</location>
    </subcellularLocation>
</comment>
<dbReference type="InterPro" id="IPR036249">
    <property type="entry name" value="Thioredoxin-like_sf"/>
</dbReference>
<feature type="binding site" evidence="9">
    <location>
        <position position="214"/>
    </location>
    <ligand>
        <name>Cu cation</name>
        <dbReference type="ChEBI" id="CHEBI:23378"/>
    </ligand>
</feature>
<evidence type="ECO:0000256" key="8">
    <source>
        <dbReference type="PIRNR" id="PIRNR037736"/>
    </source>
</evidence>
<dbReference type="KEGG" id="opa:HPODL_01367"/>
<dbReference type="GO" id="GO:0033617">
    <property type="term" value="P:mitochondrial respiratory chain complex IV assembly"/>
    <property type="evidence" value="ECO:0007669"/>
    <property type="project" value="TreeGrafter"/>
</dbReference>
<reference evidence="13 14" key="1">
    <citation type="journal article" date="2013" name="BMC Genomics">
        <title>Genome sequence and analysis of methylotrophic yeast Hansenula polymorpha DL1.</title>
        <authorList>
            <person name="Ravin N.V."/>
            <person name="Eldarov M.A."/>
            <person name="Kadnikov V.V."/>
            <person name="Beletsky A.V."/>
            <person name="Schneider J."/>
            <person name="Mardanova E.S."/>
            <person name="Smekalova E.M."/>
            <person name="Zvereva M.I."/>
            <person name="Dontsova O.A."/>
            <person name="Mardanov A.V."/>
            <person name="Skryabin K.G."/>
        </authorList>
    </citation>
    <scope>NUCLEOTIDE SEQUENCE [LARGE SCALE GENOMIC DNA]</scope>
    <source>
        <strain evidence="14">ATCC 26012 / BCRC 20466 / JCM 22074 / NRRL Y-7560 / DL-1</strain>
    </source>
</reference>
<dbReference type="Gene3D" id="3.40.30.10">
    <property type="entry name" value="Glutaredoxin"/>
    <property type="match status" value="1"/>
</dbReference>
<evidence type="ECO:0000256" key="2">
    <source>
        <dbReference type="ARBA" id="ARBA00010996"/>
    </source>
</evidence>
<feature type="binding site" evidence="9">
    <location>
        <position position="123"/>
    </location>
    <ligand>
        <name>Cu cation</name>
        <dbReference type="ChEBI" id="CHEBI:23378"/>
    </ligand>
</feature>
<evidence type="ECO:0000313" key="14">
    <source>
        <dbReference type="Proteomes" id="UP000008673"/>
    </source>
</evidence>
<dbReference type="STRING" id="871575.W1QA40"/>
<evidence type="ECO:0000256" key="12">
    <source>
        <dbReference type="SAM" id="Phobius"/>
    </source>
</evidence>
<evidence type="ECO:0000256" key="1">
    <source>
        <dbReference type="ARBA" id="ARBA00004273"/>
    </source>
</evidence>
<evidence type="ECO:0000256" key="3">
    <source>
        <dbReference type="ARBA" id="ARBA00022723"/>
    </source>
</evidence>
<dbReference type="GO" id="GO:0016531">
    <property type="term" value="F:copper chaperone activity"/>
    <property type="evidence" value="ECO:0007669"/>
    <property type="project" value="InterPro"/>
</dbReference>
<dbReference type="GO" id="GO:0006878">
    <property type="term" value="P:intracellular copper ion homeostasis"/>
    <property type="evidence" value="ECO:0007669"/>
    <property type="project" value="UniProtKB-UniRule"/>
</dbReference>
<dbReference type="GO" id="GO:0005507">
    <property type="term" value="F:copper ion binding"/>
    <property type="evidence" value="ECO:0007669"/>
    <property type="project" value="InterPro"/>
</dbReference>
<dbReference type="eggNOG" id="KOG2792">
    <property type="taxonomic scope" value="Eukaryota"/>
</dbReference>
<dbReference type="Pfam" id="PF02630">
    <property type="entry name" value="SCO1-SenC"/>
    <property type="match status" value="1"/>
</dbReference>
<keyword evidence="4 8" id="KW-0999">Mitochondrion inner membrane</keyword>
<keyword evidence="10" id="KW-1015">Disulfide bond</keyword>
<dbReference type="PANTHER" id="PTHR12151:SF5">
    <property type="entry name" value="AT19154P"/>
    <property type="match status" value="1"/>
</dbReference>
<proteinExistence type="inferred from homology"/>
<keyword evidence="14" id="KW-1185">Reference proteome</keyword>
<accession>W1QA40</accession>
<dbReference type="OMA" id="MLYFRVE"/>
<dbReference type="InterPro" id="IPR003782">
    <property type="entry name" value="SCO1/SenC"/>
</dbReference>
<feature type="transmembrane region" description="Helical" evidence="12">
    <location>
        <begin position="46"/>
        <end position="67"/>
    </location>
</feature>
<dbReference type="EMBL" id="AEOI02000009">
    <property type="protein sequence ID" value="ESW97264.1"/>
    <property type="molecule type" value="Genomic_DNA"/>
</dbReference>
<organism evidence="13 14">
    <name type="scientific">Ogataea parapolymorpha (strain ATCC 26012 / BCRC 20466 / JCM 22074 / NRRL Y-7560 / DL-1)</name>
    <name type="common">Yeast</name>
    <name type="synonym">Hansenula polymorpha</name>
    <dbReference type="NCBI Taxonomy" id="871575"/>
    <lineage>
        <taxon>Eukaryota</taxon>
        <taxon>Fungi</taxon>
        <taxon>Dikarya</taxon>
        <taxon>Ascomycota</taxon>
        <taxon>Saccharomycotina</taxon>
        <taxon>Pichiomycetes</taxon>
        <taxon>Pichiales</taxon>
        <taxon>Pichiaceae</taxon>
        <taxon>Ogataea</taxon>
    </lineage>
</organism>